<proteinExistence type="predicted"/>
<feature type="non-terminal residue" evidence="1">
    <location>
        <position position="58"/>
    </location>
</feature>
<evidence type="ECO:0000313" key="1">
    <source>
        <dbReference type="EMBL" id="KZP26033.1"/>
    </source>
</evidence>
<gene>
    <name evidence="1" type="ORF">FIBSPDRAFT_855322</name>
</gene>
<accession>A0A166PFI0</accession>
<keyword evidence="2" id="KW-1185">Reference proteome</keyword>
<protein>
    <submittedName>
        <fullName evidence="1">Uncharacterized protein</fullName>
    </submittedName>
</protein>
<name>A0A166PFI0_9AGAM</name>
<sequence>MGWFGAGSASNGMHCVISCDGGDGGEMARMRVLNKTMEGWKHCMTAYHVRHEIYGELL</sequence>
<dbReference type="EMBL" id="KV417517">
    <property type="protein sequence ID" value="KZP26033.1"/>
    <property type="molecule type" value="Genomic_DNA"/>
</dbReference>
<reference evidence="1 2" key="1">
    <citation type="journal article" date="2016" name="Mol. Biol. Evol.">
        <title>Comparative Genomics of Early-Diverging Mushroom-Forming Fungi Provides Insights into the Origins of Lignocellulose Decay Capabilities.</title>
        <authorList>
            <person name="Nagy L.G."/>
            <person name="Riley R."/>
            <person name="Tritt A."/>
            <person name="Adam C."/>
            <person name="Daum C."/>
            <person name="Floudas D."/>
            <person name="Sun H."/>
            <person name="Yadav J.S."/>
            <person name="Pangilinan J."/>
            <person name="Larsson K.H."/>
            <person name="Matsuura K."/>
            <person name="Barry K."/>
            <person name="Labutti K."/>
            <person name="Kuo R."/>
            <person name="Ohm R.A."/>
            <person name="Bhattacharya S.S."/>
            <person name="Shirouzu T."/>
            <person name="Yoshinaga Y."/>
            <person name="Martin F.M."/>
            <person name="Grigoriev I.V."/>
            <person name="Hibbett D.S."/>
        </authorList>
    </citation>
    <scope>NUCLEOTIDE SEQUENCE [LARGE SCALE GENOMIC DNA]</scope>
    <source>
        <strain evidence="1 2">CBS 109695</strain>
    </source>
</reference>
<organism evidence="1 2">
    <name type="scientific">Athelia psychrophila</name>
    <dbReference type="NCBI Taxonomy" id="1759441"/>
    <lineage>
        <taxon>Eukaryota</taxon>
        <taxon>Fungi</taxon>
        <taxon>Dikarya</taxon>
        <taxon>Basidiomycota</taxon>
        <taxon>Agaricomycotina</taxon>
        <taxon>Agaricomycetes</taxon>
        <taxon>Agaricomycetidae</taxon>
        <taxon>Atheliales</taxon>
        <taxon>Atheliaceae</taxon>
        <taxon>Athelia</taxon>
    </lineage>
</organism>
<dbReference type="AlphaFoldDB" id="A0A166PFI0"/>
<evidence type="ECO:0000313" key="2">
    <source>
        <dbReference type="Proteomes" id="UP000076532"/>
    </source>
</evidence>
<dbReference type="Proteomes" id="UP000076532">
    <property type="component" value="Unassembled WGS sequence"/>
</dbReference>